<keyword evidence="1" id="KW-0472">Membrane</keyword>
<proteinExistence type="predicted"/>
<keyword evidence="1" id="KW-0812">Transmembrane</keyword>
<keyword evidence="3" id="KW-1185">Reference proteome</keyword>
<reference evidence="2 3" key="1">
    <citation type="submission" date="2020-04" db="EMBL/GenBank/DDBJ databases">
        <title>Description of novel Gluconacetobacter.</title>
        <authorList>
            <person name="Sombolestani A."/>
        </authorList>
    </citation>
    <scope>NUCLEOTIDE SEQUENCE [LARGE SCALE GENOMIC DNA]</scope>
    <source>
        <strain evidence="2 3">LMG 27802</strain>
    </source>
</reference>
<keyword evidence="1" id="KW-1133">Transmembrane helix</keyword>
<gene>
    <name evidence="2" type="ORF">HLH28_17640</name>
</gene>
<name>A0A7W4KAJ1_9PROT</name>
<dbReference type="AlphaFoldDB" id="A0A7W4KAJ1"/>
<evidence type="ECO:0000256" key="1">
    <source>
        <dbReference type="SAM" id="Phobius"/>
    </source>
</evidence>
<accession>A0A7W4KAJ1</accession>
<dbReference type="Proteomes" id="UP000578030">
    <property type="component" value="Unassembled WGS sequence"/>
</dbReference>
<protein>
    <submittedName>
        <fullName evidence="2">Uncharacterized protein</fullName>
    </submittedName>
</protein>
<sequence>MTQTLPQGPETSEPFRTHHERRTAVVAFLIVVGFLAAIVLGCAFMPTIPLYHF</sequence>
<dbReference type="EMBL" id="JABEQM010000027">
    <property type="protein sequence ID" value="MBB2203369.1"/>
    <property type="molecule type" value="Genomic_DNA"/>
</dbReference>
<comment type="caution">
    <text evidence="2">The sequence shown here is derived from an EMBL/GenBank/DDBJ whole genome shotgun (WGS) entry which is preliminary data.</text>
</comment>
<feature type="transmembrane region" description="Helical" evidence="1">
    <location>
        <begin position="25"/>
        <end position="48"/>
    </location>
</feature>
<evidence type="ECO:0000313" key="3">
    <source>
        <dbReference type="Proteomes" id="UP000578030"/>
    </source>
</evidence>
<dbReference type="RefSeq" id="WP_182961910.1">
    <property type="nucleotide sequence ID" value="NZ_JABEQM010000027.1"/>
</dbReference>
<organism evidence="2 3">
    <name type="scientific">Gluconacetobacter tumulisoli</name>
    <dbReference type="NCBI Taxonomy" id="1286189"/>
    <lineage>
        <taxon>Bacteria</taxon>
        <taxon>Pseudomonadati</taxon>
        <taxon>Pseudomonadota</taxon>
        <taxon>Alphaproteobacteria</taxon>
        <taxon>Acetobacterales</taxon>
        <taxon>Acetobacteraceae</taxon>
        <taxon>Gluconacetobacter</taxon>
    </lineage>
</organism>
<evidence type="ECO:0000313" key="2">
    <source>
        <dbReference type="EMBL" id="MBB2203369.1"/>
    </source>
</evidence>